<accession>A0A318ECH7</accession>
<keyword evidence="2" id="KW-0564">Palmitate</keyword>
<comment type="subcellular location">
    <subcellularLocation>
        <location evidence="2">Cell outer membrane</location>
        <topology evidence="2">Lipid-anchor</topology>
    </subcellularLocation>
</comment>
<dbReference type="RefSeq" id="WP_110265178.1">
    <property type="nucleotide sequence ID" value="NZ_CAKZQT010000001.1"/>
</dbReference>
<keyword evidence="2" id="KW-0732">Signal</keyword>
<dbReference type="Proteomes" id="UP000248330">
    <property type="component" value="Unassembled WGS sequence"/>
</dbReference>
<sequence>MRARRRCIVSASALLLGACALGPDYTRPELPVPQQYRSQTDAVATSLGDDDWRSVYTEPALQSLVESALLANLDLRIAAARVEQARAQLGSAGLRQLPGLAAEGGVERGQSSEYARAAGQPRIGESGTLRLSLAWELDFWGRLRRLSEAARADWLASAQAERAVRVSLVANVATAYYSLCALDERVNAARSSTQTREAFLKLTRAQFQRGVVSGLDVASAEAQLAAAQVSIEDLSRQYEQTENALAVLLAQNPQPLPRGTCAAPQSAPAGLPSTLIERRPDLLQAEQALVAANARVGAAKAALFPTLSLTGAFGALSTDVSELLTGSAETWSVGVGLLQPLLDADRSAYQLDLAQARKREALLLYEKTVRTALREVADALVAQRRNADVLSAQQAQVDALQRAEDIAQARYRAGYSSYFDVINADRDLFAAKQARAQAWLGAQLAIVDLYRALGGGWDATVADGPP</sequence>
<keyword evidence="2" id="KW-1134">Transmembrane beta strand</keyword>
<dbReference type="OrthoDB" id="9770517at2"/>
<feature type="signal peptide" evidence="2">
    <location>
        <begin position="1"/>
        <end position="22"/>
    </location>
</feature>
<evidence type="ECO:0000313" key="4">
    <source>
        <dbReference type="EMBL" id="PXV67702.1"/>
    </source>
</evidence>
<keyword evidence="2" id="KW-0472">Membrane</keyword>
<evidence type="ECO:0000313" key="5">
    <source>
        <dbReference type="Proteomes" id="UP000248330"/>
    </source>
</evidence>
<evidence type="ECO:0000256" key="3">
    <source>
        <dbReference type="SAM" id="Coils"/>
    </source>
</evidence>
<dbReference type="Gene3D" id="2.20.200.10">
    <property type="entry name" value="Outer membrane efflux proteins (OEP)"/>
    <property type="match status" value="1"/>
</dbReference>
<dbReference type="NCBIfam" id="TIGR01845">
    <property type="entry name" value="outer_NodT"/>
    <property type="match status" value="1"/>
</dbReference>
<keyword evidence="2" id="KW-0449">Lipoprotein</keyword>
<keyword evidence="2" id="KW-0812">Transmembrane</keyword>
<dbReference type="Gene3D" id="1.20.1600.10">
    <property type="entry name" value="Outer membrane efflux proteins (OEP)"/>
    <property type="match status" value="1"/>
</dbReference>
<gene>
    <name evidence="4" type="ORF">C8D93_10558</name>
</gene>
<dbReference type="InterPro" id="IPR010131">
    <property type="entry name" value="MdtP/NodT-like"/>
</dbReference>
<dbReference type="GO" id="GO:0015562">
    <property type="term" value="F:efflux transmembrane transporter activity"/>
    <property type="evidence" value="ECO:0007669"/>
    <property type="project" value="InterPro"/>
</dbReference>
<dbReference type="PANTHER" id="PTHR30203:SF33">
    <property type="entry name" value="BLR4455 PROTEIN"/>
    <property type="match status" value="1"/>
</dbReference>
<proteinExistence type="inferred from homology"/>
<evidence type="ECO:0000256" key="2">
    <source>
        <dbReference type="RuleBase" id="RU362097"/>
    </source>
</evidence>
<name>A0A318ECH7_9GAMM</name>
<keyword evidence="5" id="KW-1185">Reference proteome</keyword>
<dbReference type="PROSITE" id="PS51257">
    <property type="entry name" value="PROKAR_LIPOPROTEIN"/>
    <property type="match status" value="1"/>
</dbReference>
<dbReference type="GO" id="GO:0009279">
    <property type="term" value="C:cell outer membrane"/>
    <property type="evidence" value="ECO:0007669"/>
    <property type="project" value="UniProtKB-SubCell"/>
</dbReference>
<feature type="coiled-coil region" evidence="3">
    <location>
        <begin position="217"/>
        <end position="251"/>
    </location>
</feature>
<dbReference type="InterPro" id="IPR003423">
    <property type="entry name" value="OMP_efflux"/>
</dbReference>
<evidence type="ECO:0000256" key="1">
    <source>
        <dbReference type="ARBA" id="ARBA00007613"/>
    </source>
</evidence>
<feature type="chain" id="PRO_5016193346" evidence="2">
    <location>
        <begin position="23"/>
        <end position="466"/>
    </location>
</feature>
<organism evidence="4 5">
    <name type="scientific">Sinimarinibacterium flocculans</name>
    <dbReference type="NCBI Taxonomy" id="985250"/>
    <lineage>
        <taxon>Bacteria</taxon>
        <taxon>Pseudomonadati</taxon>
        <taxon>Pseudomonadota</taxon>
        <taxon>Gammaproteobacteria</taxon>
        <taxon>Nevskiales</taxon>
        <taxon>Nevskiaceae</taxon>
        <taxon>Sinimarinibacterium</taxon>
    </lineage>
</organism>
<dbReference type="EMBL" id="QICN01000005">
    <property type="protein sequence ID" value="PXV67702.1"/>
    <property type="molecule type" value="Genomic_DNA"/>
</dbReference>
<comment type="caution">
    <text evidence="4">The sequence shown here is derived from an EMBL/GenBank/DDBJ whole genome shotgun (WGS) entry which is preliminary data.</text>
</comment>
<dbReference type="AlphaFoldDB" id="A0A318ECH7"/>
<protein>
    <submittedName>
        <fullName evidence="4">Multidrug efflux system outer membrane protein</fullName>
    </submittedName>
</protein>
<reference evidence="4 5" key="1">
    <citation type="submission" date="2018-04" db="EMBL/GenBank/DDBJ databases">
        <title>Genomic Encyclopedia of Type Strains, Phase IV (KMG-IV): sequencing the most valuable type-strain genomes for metagenomic binning, comparative biology and taxonomic classification.</title>
        <authorList>
            <person name="Goeker M."/>
        </authorList>
    </citation>
    <scope>NUCLEOTIDE SEQUENCE [LARGE SCALE GENOMIC DNA]</scope>
    <source>
        <strain evidence="4 5">DSM 104150</strain>
    </source>
</reference>
<dbReference type="SUPFAM" id="SSF56954">
    <property type="entry name" value="Outer membrane efflux proteins (OEP)"/>
    <property type="match status" value="1"/>
</dbReference>
<comment type="similarity">
    <text evidence="1 2">Belongs to the outer membrane factor (OMF) (TC 1.B.17) family.</text>
</comment>
<dbReference type="Pfam" id="PF02321">
    <property type="entry name" value="OEP"/>
    <property type="match status" value="2"/>
</dbReference>
<dbReference type="PANTHER" id="PTHR30203">
    <property type="entry name" value="OUTER MEMBRANE CATION EFFLUX PROTEIN"/>
    <property type="match status" value="1"/>
</dbReference>
<keyword evidence="3" id="KW-0175">Coiled coil</keyword>